<dbReference type="InterPro" id="IPR026219">
    <property type="entry name" value="Jagged/Serrate"/>
</dbReference>
<dbReference type="FunFam" id="2.10.25.10:FF:000148">
    <property type="entry name" value="Delta-like protein"/>
    <property type="match status" value="1"/>
</dbReference>
<dbReference type="GO" id="GO:0045179">
    <property type="term" value="C:apical cortex"/>
    <property type="evidence" value="ECO:0007669"/>
    <property type="project" value="UniProtKB-ARBA"/>
</dbReference>
<dbReference type="SMART" id="SM00051">
    <property type="entry name" value="DSL"/>
    <property type="match status" value="1"/>
</dbReference>
<dbReference type="PRINTS" id="PR00010">
    <property type="entry name" value="EGFBLOOD"/>
</dbReference>
<feature type="disulfide bond" evidence="14">
    <location>
        <begin position="185"/>
        <end position="197"/>
    </location>
</feature>
<evidence type="ECO:0000259" key="19">
    <source>
        <dbReference type="PROSITE" id="PS51051"/>
    </source>
</evidence>
<name>A0A0P4VZC5_SCYOL</name>
<evidence type="ECO:0000256" key="3">
    <source>
        <dbReference type="ARBA" id="ARBA00022536"/>
    </source>
</evidence>
<feature type="domain" description="EGF-like" evidence="18">
    <location>
        <begin position="435"/>
        <end position="470"/>
    </location>
</feature>
<feature type="region of interest" description="Disordered" evidence="16">
    <location>
        <begin position="1179"/>
        <end position="1201"/>
    </location>
</feature>
<dbReference type="InterPro" id="IPR000152">
    <property type="entry name" value="EGF-type_Asp/Asn_hydroxyl_site"/>
</dbReference>
<dbReference type="GO" id="GO:0016330">
    <property type="term" value="P:second mitotic wave involved in compound eye morphogenesis"/>
    <property type="evidence" value="ECO:0007669"/>
    <property type="project" value="UniProtKB-ARBA"/>
</dbReference>
<dbReference type="SMART" id="SM00179">
    <property type="entry name" value="EGF_CA"/>
    <property type="match status" value="14"/>
</dbReference>
<dbReference type="GO" id="GO:0048468">
    <property type="term" value="P:cell development"/>
    <property type="evidence" value="ECO:0007669"/>
    <property type="project" value="UniProtKB-ARBA"/>
</dbReference>
<evidence type="ECO:0000256" key="14">
    <source>
        <dbReference type="PROSITE-ProRule" id="PRU00377"/>
    </source>
</evidence>
<dbReference type="PROSITE" id="PS00010">
    <property type="entry name" value="ASX_HYDROXYL"/>
    <property type="match status" value="10"/>
</dbReference>
<comment type="subcellular location">
    <subcellularLocation>
        <location evidence="1 15">Membrane</location>
        <topology evidence="1 15">Single-pass type I membrane protein</topology>
    </subcellularLocation>
</comment>
<evidence type="ECO:0000256" key="4">
    <source>
        <dbReference type="ARBA" id="ARBA00022692"/>
    </source>
</evidence>
<evidence type="ECO:0000259" key="18">
    <source>
        <dbReference type="PROSITE" id="PS50026"/>
    </source>
</evidence>
<dbReference type="GO" id="GO:0005112">
    <property type="term" value="F:Notch binding"/>
    <property type="evidence" value="ECO:0007669"/>
    <property type="project" value="InterPro"/>
</dbReference>
<feature type="domain" description="EGF-like" evidence="18">
    <location>
        <begin position="793"/>
        <end position="829"/>
    </location>
</feature>
<evidence type="ECO:0000256" key="7">
    <source>
        <dbReference type="ARBA" id="ARBA00022837"/>
    </source>
</evidence>
<dbReference type="FunFam" id="2.10.25.10:FF:000018">
    <property type="entry name" value="Delta-like 1"/>
    <property type="match status" value="1"/>
</dbReference>
<dbReference type="FunFam" id="2.10.25.10:FF:000061">
    <property type="entry name" value="Delta-like protein"/>
    <property type="match status" value="2"/>
</dbReference>
<dbReference type="InterPro" id="IPR011651">
    <property type="entry name" value="Notch_ligand_N"/>
</dbReference>
<feature type="domain" description="EGF-like" evidence="18">
    <location>
        <begin position="472"/>
        <end position="508"/>
    </location>
</feature>
<dbReference type="FunFam" id="2.10.25.10:FF:000309">
    <property type="entry name" value="Uncharacterized protein, isoform A"/>
    <property type="match status" value="1"/>
</dbReference>
<dbReference type="Gene3D" id="2.60.40.3510">
    <property type="match status" value="1"/>
</dbReference>
<dbReference type="InterPro" id="IPR013032">
    <property type="entry name" value="EGF-like_CS"/>
</dbReference>
<dbReference type="FunFam" id="2.10.25.10:FF:000472">
    <property type="entry name" value="Uncharacterized protein, isoform A"/>
    <property type="match status" value="1"/>
</dbReference>
<keyword evidence="5 15" id="KW-0732">Signal</keyword>
<dbReference type="PRINTS" id="PR02059">
    <property type="entry name" value="JAGGEDFAMILY"/>
</dbReference>
<dbReference type="FunFam" id="2.10.25.10:FF:000004">
    <property type="entry name" value="Neurogenic locus notch 1"/>
    <property type="match status" value="1"/>
</dbReference>
<keyword evidence="8" id="KW-0914">Notch signaling pathway</keyword>
<feature type="disulfide bond" evidence="13">
    <location>
        <begin position="385"/>
        <end position="394"/>
    </location>
</feature>
<dbReference type="GO" id="GO:0003008">
    <property type="term" value="P:system process"/>
    <property type="evidence" value="ECO:0007669"/>
    <property type="project" value="UniProtKB-ARBA"/>
</dbReference>
<dbReference type="SMART" id="SM00181">
    <property type="entry name" value="EGF"/>
    <property type="match status" value="16"/>
</dbReference>
<evidence type="ECO:0000256" key="15">
    <source>
        <dbReference type="RuleBase" id="RU280815"/>
    </source>
</evidence>
<feature type="domain" description="DSL" evidence="19">
    <location>
        <begin position="170"/>
        <end position="214"/>
    </location>
</feature>
<dbReference type="InterPro" id="IPR001007">
    <property type="entry name" value="VWF_dom"/>
</dbReference>
<keyword evidence="2 15" id="KW-0217">Developmental protein</keyword>
<feature type="disulfide bond" evidence="13">
    <location>
        <begin position="536"/>
        <end position="545"/>
    </location>
</feature>
<dbReference type="FunFam" id="2.10.25.10:FF:000066">
    <property type="entry name" value="FAT atypical cadherin 4"/>
    <property type="match status" value="1"/>
</dbReference>
<dbReference type="FunFam" id="2.10.25.10:FF:000146">
    <property type="entry name" value="Putative neurogenic locus notch"/>
    <property type="match status" value="1"/>
</dbReference>
<keyword evidence="11 13" id="KW-1015">Disulfide bond</keyword>
<dbReference type="Pfam" id="PF07657">
    <property type="entry name" value="MNNL"/>
    <property type="match status" value="1"/>
</dbReference>
<dbReference type="PROSITE" id="PS01187">
    <property type="entry name" value="EGF_CA"/>
    <property type="match status" value="5"/>
</dbReference>
<dbReference type="PROSITE" id="PS51051">
    <property type="entry name" value="DSL"/>
    <property type="match status" value="1"/>
</dbReference>
<dbReference type="PANTHER" id="PTHR12916:SF12">
    <property type="entry name" value="DELTA-LIKE PROTEIN"/>
    <property type="match status" value="1"/>
</dbReference>
<dbReference type="GO" id="GO:0030855">
    <property type="term" value="P:epithelial cell differentiation"/>
    <property type="evidence" value="ECO:0007669"/>
    <property type="project" value="UniProtKB-ARBA"/>
</dbReference>
<feature type="disulfide bond" evidence="13">
    <location>
        <begin position="439"/>
        <end position="449"/>
    </location>
</feature>
<dbReference type="Pfam" id="PF21700">
    <property type="entry name" value="EGF_DL_JAG"/>
    <property type="match status" value="1"/>
</dbReference>
<evidence type="ECO:0000256" key="9">
    <source>
        <dbReference type="ARBA" id="ARBA00022989"/>
    </source>
</evidence>
<keyword evidence="10 15" id="KW-0472">Membrane</keyword>
<dbReference type="GO" id="GO:0042063">
    <property type="term" value="P:gliogenesis"/>
    <property type="evidence" value="ECO:0007669"/>
    <property type="project" value="UniProtKB-ARBA"/>
</dbReference>
<feature type="domain" description="EGF-like" evidence="18">
    <location>
        <begin position="359"/>
        <end position="395"/>
    </location>
</feature>
<reference evidence="20" key="1">
    <citation type="submission" date="2015-09" db="EMBL/GenBank/DDBJ databases">
        <title>Scylla olivacea transcriptome.</title>
        <authorList>
            <person name="Ikhwanuddin M."/>
        </authorList>
    </citation>
    <scope>NUCLEOTIDE SEQUENCE</scope>
</reference>
<feature type="disulfide bond" evidence="13">
    <location>
        <begin position="238"/>
        <end position="247"/>
    </location>
</feature>
<feature type="disulfide bond" evidence="13">
    <location>
        <begin position="423"/>
        <end position="432"/>
    </location>
</feature>
<feature type="disulfide bond" evidence="13">
    <location>
        <begin position="781"/>
        <end position="790"/>
    </location>
</feature>
<evidence type="ECO:0000256" key="2">
    <source>
        <dbReference type="ARBA" id="ARBA00022473"/>
    </source>
</evidence>
<evidence type="ECO:0000256" key="6">
    <source>
        <dbReference type="ARBA" id="ARBA00022737"/>
    </source>
</evidence>
<dbReference type="GO" id="GO:0035239">
    <property type="term" value="P:tube morphogenesis"/>
    <property type="evidence" value="ECO:0007669"/>
    <property type="project" value="UniProtKB-ARBA"/>
</dbReference>
<feature type="disulfide bond" evidence="13">
    <location>
        <begin position="742"/>
        <end position="751"/>
    </location>
</feature>
<feature type="disulfide bond" evidence="13">
    <location>
        <begin position="666"/>
        <end position="675"/>
    </location>
</feature>
<dbReference type="FunFam" id="2.10.25.10:FF:000173">
    <property type="entry name" value="Neurogenic locus notch protein 2"/>
    <property type="match status" value="1"/>
</dbReference>
<keyword evidence="9 15" id="KW-1133">Transmembrane helix</keyword>
<dbReference type="GO" id="GO:0016324">
    <property type="term" value="C:apical plasma membrane"/>
    <property type="evidence" value="ECO:0007669"/>
    <property type="project" value="UniProtKB-ARBA"/>
</dbReference>
<feature type="domain" description="EGF-like" evidence="18">
    <location>
        <begin position="215"/>
        <end position="248"/>
    </location>
</feature>
<evidence type="ECO:0000313" key="20">
    <source>
        <dbReference type="EMBL" id="JAI58502.1"/>
    </source>
</evidence>
<keyword evidence="7" id="KW-0106">Calcium</keyword>
<evidence type="ECO:0000256" key="12">
    <source>
        <dbReference type="ARBA" id="ARBA00023180"/>
    </source>
</evidence>
<dbReference type="GO" id="GO:0051093">
    <property type="term" value="P:negative regulation of developmental process"/>
    <property type="evidence" value="ECO:0007669"/>
    <property type="project" value="UniProtKB-ARBA"/>
</dbReference>
<feature type="domain" description="EGF-like" evidence="18">
    <location>
        <begin position="755"/>
        <end position="791"/>
    </location>
</feature>
<evidence type="ECO:0000256" key="13">
    <source>
        <dbReference type="PROSITE-ProRule" id="PRU00076"/>
    </source>
</evidence>
<dbReference type="Pfam" id="PF25024">
    <property type="entry name" value="EGF_TEN"/>
    <property type="match status" value="1"/>
</dbReference>
<feature type="domain" description="EGF-like" evidence="18">
    <location>
        <begin position="640"/>
        <end position="676"/>
    </location>
</feature>
<feature type="disulfide bond" evidence="14">
    <location>
        <begin position="172"/>
        <end position="181"/>
    </location>
</feature>
<dbReference type="FunFam" id="2.10.25.10:FF:000122">
    <property type="entry name" value="Protein crumbs homolog 2"/>
    <property type="match status" value="2"/>
</dbReference>
<dbReference type="InterPro" id="IPR056986">
    <property type="entry name" value="JAG1_1/2_dom"/>
</dbReference>
<keyword evidence="6 15" id="KW-0677">Repeat</keyword>
<dbReference type="Pfam" id="PF23575">
    <property type="entry name" value="JAG1"/>
    <property type="match status" value="1"/>
</dbReference>
<feature type="transmembrane region" description="Helical" evidence="17">
    <location>
        <begin position="1104"/>
        <end position="1126"/>
    </location>
</feature>
<dbReference type="EMBL" id="GDRN01100779">
    <property type="protein sequence ID" value="JAI58502.1"/>
    <property type="molecule type" value="Transcribed_RNA"/>
</dbReference>
<dbReference type="GO" id="GO:0043208">
    <property type="term" value="F:glycosphingolipid binding"/>
    <property type="evidence" value="ECO:0007669"/>
    <property type="project" value="UniProtKB-ARBA"/>
</dbReference>
<feature type="disulfide bond" evidence="13">
    <location>
        <begin position="460"/>
        <end position="469"/>
    </location>
</feature>
<feature type="domain" description="EGF-like" evidence="18">
    <location>
        <begin position="510"/>
        <end position="546"/>
    </location>
</feature>
<comment type="function">
    <text evidence="15">Putative Notch ligand involved in the mediation of Notch signaling.</text>
</comment>
<dbReference type="Pfam" id="PF00008">
    <property type="entry name" value="EGF"/>
    <property type="match status" value="7"/>
</dbReference>
<protein>
    <recommendedName>
        <fullName evidence="15">Delta-like protein</fullName>
    </recommendedName>
</protein>
<evidence type="ECO:0000256" key="11">
    <source>
        <dbReference type="ARBA" id="ARBA00023157"/>
    </source>
</evidence>
<evidence type="ECO:0000256" key="10">
    <source>
        <dbReference type="ARBA" id="ARBA00023136"/>
    </source>
</evidence>
<dbReference type="GO" id="GO:0007219">
    <property type="term" value="P:Notch signaling pathway"/>
    <property type="evidence" value="ECO:0007669"/>
    <property type="project" value="UniProtKB-KW"/>
</dbReference>
<dbReference type="Gene3D" id="2.10.25.140">
    <property type="match status" value="1"/>
</dbReference>
<evidence type="ECO:0000256" key="5">
    <source>
        <dbReference type="ARBA" id="ARBA00022729"/>
    </source>
</evidence>
<dbReference type="Pfam" id="PF12661">
    <property type="entry name" value="hEGF"/>
    <property type="match status" value="1"/>
</dbReference>
<dbReference type="GO" id="GO:0030718">
    <property type="term" value="P:germ-line stem cell population maintenance"/>
    <property type="evidence" value="ECO:0007669"/>
    <property type="project" value="UniProtKB-ARBA"/>
</dbReference>
<dbReference type="CDD" id="cd00054">
    <property type="entry name" value="EGF_CA"/>
    <property type="match status" value="13"/>
</dbReference>
<dbReference type="InterPro" id="IPR001774">
    <property type="entry name" value="DSL"/>
</dbReference>
<dbReference type="SUPFAM" id="SSF57196">
    <property type="entry name" value="EGF/Laminin"/>
    <property type="match status" value="4"/>
</dbReference>
<dbReference type="FunFam" id="2.10.25.10:FF:000117">
    <property type="entry name" value="Delta-like protein"/>
    <property type="match status" value="1"/>
</dbReference>
<feature type="disulfide bond" evidence="13">
    <location>
        <begin position="704"/>
        <end position="713"/>
    </location>
</feature>
<organism evidence="20">
    <name type="scientific">Scylla olivacea</name>
    <name type="common">Orange mud crab</name>
    <name type="synonym">Cancer olivacea</name>
    <dbReference type="NCBI Taxonomy" id="85551"/>
    <lineage>
        <taxon>Eukaryota</taxon>
        <taxon>Metazoa</taxon>
        <taxon>Ecdysozoa</taxon>
        <taxon>Arthropoda</taxon>
        <taxon>Crustacea</taxon>
        <taxon>Multicrustacea</taxon>
        <taxon>Malacostraca</taxon>
        <taxon>Eumalacostraca</taxon>
        <taxon>Eucarida</taxon>
        <taxon>Decapoda</taxon>
        <taxon>Pleocyemata</taxon>
        <taxon>Brachyura</taxon>
        <taxon>Eubrachyura</taxon>
        <taxon>Portunoidea</taxon>
        <taxon>Portunidae</taxon>
        <taxon>Portuninae</taxon>
        <taxon>Scylla</taxon>
    </lineage>
</organism>
<evidence type="ECO:0000256" key="16">
    <source>
        <dbReference type="SAM" id="MobiDB-lite"/>
    </source>
</evidence>
<feature type="domain" description="EGF-like" evidence="18">
    <location>
        <begin position="282"/>
        <end position="319"/>
    </location>
</feature>
<keyword evidence="3 13" id="KW-0245">EGF-like domain</keyword>
<dbReference type="InterPro" id="IPR000742">
    <property type="entry name" value="EGF"/>
</dbReference>
<evidence type="ECO:0000256" key="1">
    <source>
        <dbReference type="ARBA" id="ARBA00004479"/>
    </source>
</evidence>
<feature type="disulfide bond" evidence="13">
    <location>
        <begin position="857"/>
        <end position="866"/>
    </location>
</feature>
<proteinExistence type="predicted"/>
<dbReference type="GO" id="GO:0030182">
    <property type="term" value="P:neuron differentiation"/>
    <property type="evidence" value="ECO:0007669"/>
    <property type="project" value="UniProtKB-ARBA"/>
</dbReference>
<feature type="domain" description="EGF-like" evidence="18">
    <location>
        <begin position="601"/>
        <end position="638"/>
    </location>
</feature>
<feature type="domain" description="EGF-like" evidence="18">
    <location>
        <begin position="716"/>
        <end position="752"/>
    </location>
</feature>
<feature type="compositionally biased region" description="Basic and acidic residues" evidence="16">
    <location>
        <begin position="1149"/>
        <end position="1167"/>
    </location>
</feature>
<feature type="region of interest" description="Disordered" evidence="16">
    <location>
        <begin position="1139"/>
        <end position="1167"/>
    </location>
</feature>
<feature type="disulfide bond" evidence="13">
    <location>
        <begin position="347"/>
        <end position="356"/>
    </location>
</feature>
<dbReference type="GO" id="GO:0005509">
    <property type="term" value="F:calcium ion binding"/>
    <property type="evidence" value="ECO:0007669"/>
    <property type="project" value="InterPro"/>
</dbReference>
<dbReference type="GO" id="GO:0046331">
    <property type="term" value="P:lateral inhibition"/>
    <property type="evidence" value="ECO:0007669"/>
    <property type="project" value="UniProtKB-ARBA"/>
</dbReference>
<sequence>MVGASGRFELEVVEVQNPRSEVRSGKCCGGAERPSDDALCPSQCRTVVALCLKEYQSVAVEGSKAAPRAQPDTSSGRGGCTYGEDTSVVLGLSSFTLTQSPPNAHIQLPFTFSWTRSFTLILEVLDLSTNTTEGEVIDSMTYSGILVPGPDWHTLTHAGSVARVAYRVRVLCDQNYYNTTCTKFCRPRDDQFGHLTCDASGDKVCRPGWMGDNCDKAICKQGCHAEHGTCTQPGECECRMGWTGDLCDQCRPYPGCKHGYCDGQPWTCVCHLNWGGILCDQDLNYCGRYPCVNGGTCENTAPDEYLCTCPEGFSGENCEVVEDPCAPGPCQNGGTCREVNGGFQCTCAAGWSGETCGEDVDECASSPCEHGGTCVDMVNGFSCNCTQGWEGNTCQFDSDECQGRPCINAVSCVNLEGDYQCRCRKGWEGKNCNINLNDCQGQCLHGATCIDLVDDYHCACDQGYTGRHCETELDECSSAPCHNGGECVDKLAGYRCICPVGYSGHQCEIDIDLCNPNPCDNGAPCINTRSDYYCHCPEGWAGKNCSSPRPACTTPPCQDWRRSSLMQVLWLSVVCPSRPSPSPPLTVVDSCTVPEPQESGSVLLVPSNICGRHGRCVSYAEGAFSCVCDPGFSGQYCHINVNDCESSPCMNGGTCVDLVNGFQCVCDPGWEGPYCNIDVDECADRPCRNNASCRDGDRDFTCVCEDGWKGRTCSSTTSHCDPSTCQNGGTCTDLGDGFVCHCLPGWRGSICQIPEHRACDSAPCQNGATCVNTGDGFTCLCPDGWDGVTCINNINDCTPHPCYNGGLCVDGVNWRVCECVSGFTGPDCRVNINECASSPCAFGSTCIDGVANFTCLCPPGRTGSRCELVEANSTSIQASKACKWGGDLRPHGAVWRHQCNSCHCSHGVASCSDVWCGPENCLRSRDPDHYPCQLHEVCVPGPLHWCLAPPCEPWGECRLLSEEGQHVAPRVNPGPKDCVPNHATLNNGCARLTLILDRARLPQGSRVQMVCQGLRAAWADRHAHTSTPAPIILCGLLVGTNDTIEVTLSYTDEVQRGDVTMAAKTLGELVSRKLTPASALAAAVEVKVETTVVSGEPAGVANGVLAAVTVVLVVLVVLVVAALGYWQCRRRHLQAHHRNAFPSHSSRHKLAEDSHAEKSNNENEEKLWRYHNPLKTTTFSVGPTDGGEPSCSRMSPQGPGDPRVAPLGSPCGLMPVPKGMLATPETTDLSDCDSPTHGLPAAIRKVQNADVERNMTPHDPACKSLQKEINLKAISPRSPEPDTITTEMVV</sequence>
<keyword evidence="12" id="KW-0325">Glycoprotein</keyword>
<feature type="disulfide bond" evidence="13">
    <location>
        <begin position="309"/>
        <end position="318"/>
    </location>
</feature>
<evidence type="ECO:0000256" key="17">
    <source>
        <dbReference type="SAM" id="Phobius"/>
    </source>
</evidence>
<dbReference type="FunFam" id="2.10.25.10:FF:000431">
    <property type="entry name" value="Delta-like protein"/>
    <property type="match status" value="1"/>
</dbReference>
<feature type="disulfide bond" evidence="13">
    <location>
        <begin position="819"/>
        <end position="828"/>
    </location>
</feature>
<feature type="disulfide bond" evidence="14">
    <location>
        <begin position="205"/>
        <end position="214"/>
    </location>
</feature>
<accession>A0A0P4VZC5</accession>
<dbReference type="Pfam" id="PF01414">
    <property type="entry name" value="DSL"/>
    <property type="match status" value="1"/>
</dbReference>
<keyword evidence="4 15" id="KW-0812">Transmembrane</keyword>
<dbReference type="PROSITE" id="PS00022">
    <property type="entry name" value="EGF_1"/>
    <property type="match status" value="15"/>
</dbReference>
<dbReference type="GO" id="GO:0048732">
    <property type="term" value="P:gland development"/>
    <property type="evidence" value="ECO:0007669"/>
    <property type="project" value="UniProtKB-ARBA"/>
</dbReference>
<feature type="domain" description="EGF-like" evidence="18">
    <location>
        <begin position="831"/>
        <end position="867"/>
    </location>
</feature>
<dbReference type="InterPro" id="IPR009030">
    <property type="entry name" value="Growth_fac_rcpt_cys_sf"/>
</dbReference>
<dbReference type="InterPro" id="IPR001881">
    <property type="entry name" value="EGF-like_Ca-bd_dom"/>
</dbReference>
<feature type="domain" description="EGF-like" evidence="18">
    <location>
        <begin position="321"/>
        <end position="357"/>
    </location>
</feature>
<comment type="caution">
    <text evidence="13">Lacks conserved residue(s) required for the propagation of feature annotation.</text>
</comment>
<dbReference type="SMART" id="SM00215">
    <property type="entry name" value="VWC_out"/>
    <property type="match status" value="1"/>
</dbReference>
<feature type="disulfide bond" evidence="13">
    <location>
        <begin position="628"/>
        <end position="637"/>
    </location>
</feature>
<dbReference type="FunFam" id="2.10.25.140:FF:000001">
    <property type="entry name" value="Delta-like protein"/>
    <property type="match status" value="1"/>
</dbReference>
<dbReference type="Gene3D" id="2.10.25.10">
    <property type="entry name" value="Laminin"/>
    <property type="match status" value="15"/>
</dbReference>
<dbReference type="PROSITE" id="PS01186">
    <property type="entry name" value="EGF_2"/>
    <property type="match status" value="13"/>
</dbReference>
<feature type="domain" description="EGF-like" evidence="18">
    <location>
        <begin position="397"/>
        <end position="433"/>
    </location>
</feature>
<dbReference type="GO" id="GO:0009986">
    <property type="term" value="C:cell surface"/>
    <property type="evidence" value="ECO:0007669"/>
    <property type="project" value="UniProtKB-ARBA"/>
</dbReference>
<dbReference type="InterPro" id="IPR018097">
    <property type="entry name" value="EGF_Ca-bd_CS"/>
</dbReference>
<feature type="disulfide bond" evidence="13">
    <location>
        <begin position="498"/>
        <end position="507"/>
    </location>
</feature>
<feature type="domain" description="EGF-like" evidence="18">
    <location>
        <begin position="678"/>
        <end position="714"/>
    </location>
</feature>
<evidence type="ECO:0000256" key="8">
    <source>
        <dbReference type="ARBA" id="ARBA00022976"/>
    </source>
</evidence>
<dbReference type="PANTHER" id="PTHR12916">
    <property type="entry name" value="CYTOCHROME C OXIDASE POLYPEPTIDE VIC-2"/>
    <property type="match status" value="1"/>
</dbReference>
<dbReference type="GO" id="GO:0051240">
    <property type="term" value="P:positive regulation of multicellular organismal process"/>
    <property type="evidence" value="ECO:0007669"/>
    <property type="project" value="UniProtKB-ARBA"/>
</dbReference>
<dbReference type="GO" id="GO:0048018">
    <property type="term" value="F:receptor ligand activity"/>
    <property type="evidence" value="ECO:0007669"/>
    <property type="project" value="UniProtKB-ARBA"/>
</dbReference>
<dbReference type="SUPFAM" id="SSF57184">
    <property type="entry name" value="Growth factor receptor domain"/>
    <property type="match status" value="3"/>
</dbReference>
<dbReference type="PROSITE" id="PS50026">
    <property type="entry name" value="EGF_3"/>
    <property type="match status" value="15"/>
</dbReference>